<gene>
    <name evidence="1" type="ORF">CA984_04280</name>
</gene>
<name>A0A243RVU2_9ACTN</name>
<dbReference type="Proteomes" id="UP000194761">
    <property type="component" value="Unassembled WGS sequence"/>
</dbReference>
<protein>
    <submittedName>
        <fullName evidence="1">Uncharacterized protein</fullName>
    </submittedName>
</protein>
<dbReference type="AlphaFoldDB" id="A0A243RVU2"/>
<organism evidence="1 2">
    <name type="scientific">Streptosporangium minutum</name>
    <dbReference type="NCBI Taxonomy" id="569862"/>
    <lineage>
        <taxon>Bacteria</taxon>
        <taxon>Bacillati</taxon>
        <taxon>Actinomycetota</taxon>
        <taxon>Actinomycetes</taxon>
        <taxon>Streptosporangiales</taxon>
        <taxon>Streptosporangiaceae</taxon>
        <taxon>Streptosporangium</taxon>
    </lineage>
</organism>
<evidence type="ECO:0000313" key="2">
    <source>
        <dbReference type="Proteomes" id="UP000194761"/>
    </source>
</evidence>
<reference evidence="1 2" key="1">
    <citation type="submission" date="2017-05" db="EMBL/GenBank/DDBJ databases">
        <title>Biotechnological potential of actinobacteria isolated from South African environments.</title>
        <authorList>
            <person name="Le Roes-Hill M."/>
            <person name="Prins A."/>
            <person name="Durrell K.A."/>
        </authorList>
    </citation>
    <scope>NUCLEOTIDE SEQUENCE [LARGE SCALE GENOMIC DNA]</scope>
    <source>
        <strain evidence="1">M26</strain>
    </source>
</reference>
<keyword evidence="2" id="KW-1185">Reference proteome</keyword>
<accession>A0A243RVU2</accession>
<evidence type="ECO:0000313" key="1">
    <source>
        <dbReference type="EMBL" id="OUC99129.1"/>
    </source>
</evidence>
<dbReference type="EMBL" id="NGFP01000011">
    <property type="protein sequence ID" value="OUC99129.1"/>
    <property type="molecule type" value="Genomic_DNA"/>
</dbReference>
<proteinExistence type="predicted"/>
<sequence length="64" mass="6438">MDAVLNETAGVMAGPGGGPVGYVGTAGRTARLPPHTAGLSRYGEAGPRAVPAIIVPARRSIRGW</sequence>
<comment type="caution">
    <text evidence="1">The sequence shown here is derived from an EMBL/GenBank/DDBJ whole genome shotgun (WGS) entry which is preliminary data.</text>
</comment>